<feature type="region of interest" description="Disordered" evidence="5">
    <location>
        <begin position="85"/>
        <end position="145"/>
    </location>
</feature>
<evidence type="ECO:0000256" key="5">
    <source>
        <dbReference type="SAM" id="MobiDB-lite"/>
    </source>
</evidence>
<proteinExistence type="predicted"/>
<reference evidence="7" key="1">
    <citation type="submission" date="2021-12" db="EMBL/GenBank/DDBJ databases">
        <authorList>
            <person name="King R."/>
        </authorList>
    </citation>
    <scope>NUCLEOTIDE SEQUENCE</scope>
</reference>
<dbReference type="Proteomes" id="UP001153292">
    <property type="component" value="Chromosome 19"/>
</dbReference>
<evidence type="ECO:0000256" key="3">
    <source>
        <dbReference type="ARBA" id="ARBA00022833"/>
    </source>
</evidence>
<sequence length="525" mass="60598">MAQQPTPIRQCFKCRMIIENRRFTVCSLCDNNYHINCANVSFARFRIWTNENKKSWRCNRCTVKKQSDTKSTSQYMNASNKKSIMRKTSNNTHPKRNEIINNYDLNISNEYTSPDPTEDSANTDTGRASTVLTPNSTPLKETDQQEKLITPSLCIKSLSMELLVDDENNSFQPLDELSRSMELTSDLDIVSNQKLKIEELKTQLQISETELENTILENNELRRHVERLTQEILLLKNICKTPNRNHRRHVSTSLVNTSPSPKNSKQTIILENTISKLQNDLKAAQEEVAQLHMLVARLEGNLQATKITLTKSETVKINRNVNENNNNEIKNKLCILSSEKGLKILQNVQRIDYLSQFQICHFLTTNSGINIILENIEEKLKEFTKKDFCVIMIGQRDFETAHNYKSLVKTIKTKLQQIKNTNIILTAPTYICGRPLYNHRVETFNNLLYDDININEYGCLIDSNRELTMNMFSQFSGKINHRGIQNLLQNVVKNIINQSENEDANFDVNEGDKSNKSHQKPFFLL</sequence>
<keyword evidence="4" id="KW-0175">Coiled coil</keyword>
<gene>
    <name evidence="7" type="ORF">CHILSU_LOCUS4729</name>
</gene>
<keyword evidence="2" id="KW-0863">Zinc-finger</keyword>
<evidence type="ECO:0000256" key="4">
    <source>
        <dbReference type="SAM" id="Coils"/>
    </source>
</evidence>
<dbReference type="CDD" id="cd15489">
    <property type="entry name" value="PHD_SF"/>
    <property type="match status" value="1"/>
</dbReference>
<dbReference type="SUPFAM" id="SSF57903">
    <property type="entry name" value="FYVE/PHD zinc finger"/>
    <property type="match status" value="1"/>
</dbReference>
<evidence type="ECO:0000256" key="2">
    <source>
        <dbReference type="ARBA" id="ARBA00022771"/>
    </source>
</evidence>
<evidence type="ECO:0000313" key="8">
    <source>
        <dbReference type="Proteomes" id="UP001153292"/>
    </source>
</evidence>
<accession>A0ABN8LCW9</accession>
<feature type="domain" description="Zinc finger PHD-type" evidence="6">
    <location>
        <begin position="10"/>
        <end position="62"/>
    </location>
</feature>
<feature type="coiled-coil region" evidence="4">
    <location>
        <begin position="190"/>
        <end position="238"/>
    </location>
</feature>
<dbReference type="Gene3D" id="3.30.40.10">
    <property type="entry name" value="Zinc/RING finger domain, C3HC4 (zinc finger)"/>
    <property type="match status" value="1"/>
</dbReference>
<dbReference type="SMART" id="SM00249">
    <property type="entry name" value="PHD"/>
    <property type="match status" value="1"/>
</dbReference>
<protein>
    <recommendedName>
        <fullName evidence="6">Zinc finger PHD-type domain-containing protein</fullName>
    </recommendedName>
</protein>
<feature type="compositionally biased region" description="Polar residues" evidence="5">
    <location>
        <begin position="99"/>
        <end position="139"/>
    </location>
</feature>
<organism evidence="7 8">
    <name type="scientific">Chilo suppressalis</name>
    <name type="common">Asiatic rice borer moth</name>
    <dbReference type="NCBI Taxonomy" id="168631"/>
    <lineage>
        <taxon>Eukaryota</taxon>
        <taxon>Metazoa</taxon>
        <taxon>Ecdysozoa</taxon>
        <taxon>Arthropoda</taxon>
        <taxon>Hexapoda</taxon>
        <taxon>Insecta</taxon>
        <taxon>Pterygota</taxon>
        <taxon>Neoptera</taxon>
        <taxon>Endopterygota</taxon>
        <taxon>Lepidoptera</taxon>
        <taxon>Glossata</taxon>
        <taxon>Ditrysia</taxon>
        <taxon>Pyraloidea</taxon>
        <taxon>Crambidae</taxon>
        <taxon>Crambinae</taxon>
        <taxon>Chilo</taxon>
    </lineage>
</organism>
<evidence type="ECO:0000256" key="1">
    <source>
        <dbReference type="ARBA" id="ARBA00022723"/>
    </source>
</evidence>
<name>A0ABN8LCW9_CHISP</name>
<feature type="coiled-coil region" evidence="4">
    <location>
        <begin position="267"/>
        <end position="301"/>
    </location>
</feature>
<keyword evidence="8" id="KW-1185">Reference proteome</keyword>
<dbReference type="InterPro" id="IPR011011">
    <property type="entry name" value="Znf_FYVE_PHD"/>
</dbReference>
<keyword evidence="3" id="KW-0862">Zinc</keyword>
<evidence type="ECO:0000259" key="6">
    <source>
        <dbReference type="SMART" id="SM00249"/>
    </source>
</evidence>
<dbReference type="EMBL" id="OU963912">
    <property type="protein sequence ID" value="CAH2984813.1"/>
    <property type="molecule type" value="Genomic_DNA"/>
</dbReference>
<keyword evidence="1" id="KW-0479">Metal-binding</keyword>
<dbReference type="InterPro" id="IPR013083">
    <property type="entry name" value="Znf_RING/FYVE/PHD"/>
</dbReference>
<dbReference type="InterPro" id="IPR001965">
    <property type="entry name" value="Znf_PHD"/>
</dbReference>
<evidence type="ECO:0000313" key="7">
    <source>
        <dbReference type="EMBL" id="CAH2984813.1"/>
    </source>
</evidence>